<sequence>MARRSSASLHTRRRSSIRRSLEGCRTYEDELLSESGNMVRLPHSPLLLSVTSEEPIRSPEKPSPICIQADEEKQFLLQARSASEDWYDESAPKTVHWIRKYERRLAVAALFMLVLAAGLVALVVIVVTQARAPRYTRDLSYEVEINADYSAHLEDYLEPASRDVTWLNDTIASTGIHSLPMISSRRFPADTPAPSDIAFAFSARFDSTDDWLPNWHTLLAANPGSSCTILIRGISKSEPGTNIPDVSQEQIDDFLTQVNENRVDCKITYTTHRDARKDYAMVPLVAQEYHRNLTGRSPNYVIMADDDTLFVDMRDYRRMLSNYDPSLPYFIGSMSDTKKRREEEGSFAYGGASMILTAAMLDAMQSTHADCLDKLSQDEYGGGDVFLELCASQAEGIKPYKGSHQVEDMAGLFTFQIGLHQCDYTGNGDGFFQSGRRFLTLHHFLSKTYIKPFPKFISRRTAMQNIVLAAQRLGGQNLFKRHVFDQGRQLWVPGHSITRYSRAIPRTDLASMEATVNEVRFVGPTRPAIAEGLDEAAEDNTKETFYLSLASIVAPSSTLLEYTARDNSTITVLIHHEA</sequence>
<evidence type="ECO:0000256" key="3">
    <source>
        <dbReference type="ARBA" id="ARBA00022679"/>
    </source>
</evidence>
<comment type="subcellular location">
    <subcellularLocation>
        <location evidence="8">Endomembrane system</location>
        <topology evidence="8">Single-pass membrane protein</topology>
    </subcellularLocation>
    <subcellularLocation>
        <location evidence="1">Membrane</location>
        <topology evidence="1">Single-pass type II membrane protein</topology>
    </subcellularLocation>
</comment>
<keyword evidence="3" id="KW-0808">Transferase</keyword>
<evidence type="ECO:0000256" key="6">
    <source>
        <dbReference type="ARBA" id="ARBA00022989"/>
    </source>
</evidence>
<dbReference type="GO" id="GO:0012505">
    <property type="term" value="C:endomembrane system"/>
    <property type="evidence" value="ECO:0007669"/>
    <property type="project" value="UniProtKB-SubCell"/>
</dbReference>
<keyword evidence="7 9" id="KW-0472">Membrane</keyword>
<dbReference type="Proteomes" id="UP000009131">
    <property type="component" value="Unassembled WGS sequence"/>
</dbReference>
<organism evidence="11 12">
    <name type="scientific">Mixia osmundae (strain CBS 9802 / IAM 14324 / JCM 22182 / KY 12970)</name>
    <dbReference type="NCBI Taxonomy" id="764103"/>
    <lineage>
        <taxon>Eukaryota</taxon>
        <taxon>Fungi</taxon>
        <taxon>Dikarya</taxon>
        <taxon>Basidiomycota</taxon>
        <taxon>Pucciniomycotina</taxon>
        <taxon>Mixiomycetes</taxon>
        <taxon>Mixiales</taxon>
        <taxon>Mixiaceae</taxon>
        <taxon>Mixia</taxon>
    </lineage>
</organism>
<feature type="transmembrane region" description="Helical" evidence="9">
    <location>
        <begin position="105"/>
        <end position="127"/>
    </location>
</feature>
<reference evidence="11 12" key="2">
    <citation type="journal article" date="2012" name="Open Biol.">
        <title>Characteristics of nucleosomes and linker DNA regions on the genome of the basidiomycete Mixia osmundae revealed by mono- and dinucleosome mapping.</title>
        <authorList>
            <person name="Nishida H."/>
            <person name="Kondo S."/>
            <person name="Matsumoto T."/>
            <person name="Suzuki Y."/>
            <person name="Yoshikawa H."/>
            <person name="Taylor T.D."/>
            <person name="Sugiyama J."/>
        </authorList>
    </citation>
    <scope>NUCLEOTIDE SEQUENCE [LARGE SCALE GENOMIC DNA]</scope>
    <source>
        <strain evidence="12">CBS 9802 / IAM 14324 / JCM 22182 / KY 12970</strain>
    </source>
</reference>
<dbReference type="HOGENOM" id="CLU_471787_0_0_1"/>
<dbReference type="PANTHER" id="PTHR10811">
    <property type="entry name" value="FRINGE-RELATED"/>
    <property type="match status" value="1"/>
</dbReference>
<dbReference type="GO" id="GO:0016757">
    <property type="term" value="F:glycosyltransferase activity"/>
    <property type="evidence" value="ECO:0007669"/>
    <property type="project" value="UniProtKB-KW"/>
</dbReference>
<dbReference type="InterPro" id="IPR003378">
    <property type="entry name" value="Fringe-like_glycosylTrfase"/>
</dbReference>
<evidence type="ECO:0000259" key="10">
    <source>
        <dbReference type="Pfam" id="PF02434"/>
    </source>
</evidence>
<dbReference type="OrthoDB" id="2187549at2759"/>
<evidence type="ECO:0000313" key="12">
    <source>
        <dbReference type="Proteomes" id="UP000009131"/>
    </source>
</evidence>
<evidence type="ECO:0000256" key="7">
    <source>
        <dbReference type="ARBA" id="ARBA00023136"/>
    </source>
</evidence>
<dbReference type="Pfam" id="PF02434">
    <property type="entry name" value="Fringe"/>
    <property type="match status" value="1"/>
</dbReference>
<keyword evidence="2" id="KW-0328">Glycosyltransferase</keyword>
<dbReference type="EMBL" id="BABT02000090">
    <property type="protein sequence ID" value="GAA96460.1"/>
    <property type="molecule type" value="Genomic_DNA"/>
</dbReference>
<protein>
    <recommendedName>
        <fullName evidence="10">Fringe-like glycosyltransferase domain-containing protein</fullName>
    </recommendedName>
</protein>
<evidence type="ECO:0000256" key="9">
    <source>
        <dbReference type="SAM" id="Phobius"/>
    </source>
</evidence>
<evidence type="ECO:0000256" key="5">
    <source>
        <dbReference type="ARBA" id="ARBA00022968"/>
    </source>
</evidence>
<name>G7E0V0_MIXOS</name>
<comment type="caution">
    <text evidence="11">The sequence shown here is derived from an EMBL/GenBank/DDBJ whole genome shotgun (WGS) entry which is preliminary data.</text>
</comment>
<accession>G7E0V0</accession>
<evidence type="ECO:0000256" key="8">
    <source>
        <dbReference type="ARBA" id="ARBA00037847"/>
    </source>
</evidence>
<evidence type="ECO:0000256" key="2">
    <source>
        <dbReference type="ARBA" id="ARBA00022676"/>
    </source>
</evidence>
<keyword evidence="4 9" id="KW-0812">Transmembrane</keyword>
<keyword evidence="6 9" id="KW-1133">Transmembrane helix</keyword>
<evidence type="ECO:0000256" key="1">
    <source>
        <dbReference type="ARBA" id="ARBA00004606"/>
    </source>
</evidence>
<evidence type="ECO:0000256" key="4">
    <source>
        <dbReference type="ARBA" id="ARBA00022692"/>
    </source>
</evidence>
<keyword evidence="12" id="KW-1185">Reference proteome</keyword>
<keyword evidence="5" id="KW-0735">Signal-anchor</keyword>
<dbReference type="STRING" id="764103.G7E0V0"/>
<dbReference type="AlphaFoldDB" id="G7E0V0"/>
<reference evidence="11 12" key="1">
    <citation type="journal article" date="2011" name="J. Gen. Appl. Microbiol.">
        <title>Draft genome sequencing of the enigmatic basidiomycete Mixia osmundae.</title>
        <authorList>
            <person name="Nishida H."/>
            <person name="Nagatsuka Y."/>
            <person name="Sugiyama J."/>
        </authorList>
    </citation>
    <scope>NUCLEOTIDE SEQUENCE [LARGE SCALE GENOMIC DNA]</scope>
    <source>
        <strain evidence="12">CBS 9802 / IAM 14324 / JCM 22182 / KY 12970</strain>
    </source>
</reference>
<dbReference type="eggNOG" id="KOG2246">
    <property type="taxonomic scope" value="Eukaryota"/>
</dbReference>
<dbReference type="GO" id="GO:0016020">
    <property type="term" value="C:membrane"/>
    <property type="evidence" value="ECO:0007669"/>
    <property type="project" value="UniProtKB-SubCell"/>
</dbReference>
<proteinExistence type="predicted"/>
<gene>
    <name evidence="11" type="primary">Mo03127</name>
    <name evidence="11" type="ORF">E5Q_03127</name>
</gene>
<dbReference type="InParanoid" id="G7E0V0"/>
<feature type="domain" description="Fringe-like glycosyltransferase" evidence="10">
    <location>
        <begin position="264"/>
        <end position="371"/>
    </location>
</feature>
<dbReference type="Gene3D" id="3.90.550.50">
    <property type="match status" value="1"/>
</dbReference>
<evidence type="ECO:0000313" key="11">
    <source>
        <dbReference type="EMBL" id="GAA96460.1"/>
    </source>
</evidence>